<protein>
    <submittedName>
        <fullName evidence="2">Uncharacterized protein</fullName>
    </submittedName>
</protein>
<evidence type="ECO:0000256" key="1">
    <source>
        <dbReference type="SAM" id="MobiDB-lite"/>
    </source>
</evidence>
<name>A0A7J7LB51_9MAGN</name>
<dbReference type="EMBL" id="JACGCM010002444">
    <property type="protein sequence ID" value="KAF6139760.1"/>
    <property type="molecule type" value="Genomic_DNA"/>
</dbReference>
<dbReference type="AlphaFoldDB" id="A0A7J7LB51"/>
<feature type="region of interest" description="Disordered" evidence="1">
    <location>
        <begin position="26"/>
        <end position="54"/>
    </location>
</feature>
<organism evidence="2 3">
    <name type="scientific">Kingdonia uniflora</name>
    <dbReference type="NCBI Taxonomy" id="39325"/>
    <lineage>
        <taxon>Eukaryota</taxon>
        <taxon>Viridiplantae</taxon>
        <taxon>Streptophyta</taxon>
        <taxon>Embryophyta</taxon>
        <taxon>Tracheophyta</taxon>
        <taxon>Spermatophyta</taxon>
        <taxon>Magnoliopsida</taxon>
        <taxon>Ranunculales</taxon>
        <taxon>Circaeasteraceae</taxon>
        <taxon>Kingdonia</taxon>
    </lineage>
</organism>
<keyword evidence="3" id="KW-1185">Reference proteome</keyword>
<dbReference type="Proteomes" id="UP000541444">
    <property type="component" value="Unassembled WGS sequence"/>
</dbReference>
<comment type="caution">
    <text evidence="2">The sequence shown here is derived from an EMBL/GenBank/DDBJ whole genome shotgun (WGS) entry which is preliminary data.</text>
</comment>
<gene>
    <name evidence="2" type="ORF">GIB67_024037</name>
</gene>
<feature type="compositionally biased region" description="Basic and acidic residues" evidence="1">
    <location>
        <begin position="26"/>
        <end position="35"/>
    </location>
</feature>
<reference evidence="2 3" key="1">
    <citation type="journal article" date="2020" name="IScience">
        <title>Genome Sequencing of the Endangered Kingdonia uniflora (Circaeasteraceae, Ranunculales) Reveals Potential Mechanisms of Evolutionary Specialization.</title>
        <authorList>
            <person name="Sun Y."/>
            <person name="Deng T."/>
            <person name="Zhang A."/>
            <person name="Moore M.J."/>
            <person name="Landis J.B."/>
            <person name="Lin N."/>
            <person name="Zhang H."/>
            <person name="Zhang X."/>
            <person name="Huang J."/>
            <person name="Zhang X."/>
            <person name="Sun H."/>
            <person name="Wang H."/>
        </authorList>
    </citation>
    <scope>NUCLEOTIDE SEQUENCE [LARGE SCALE GENOMIC DNA]</scope>
    <source>
        <strain evidence="2">TB1705</strain>
        <tissue evidence="2">Leaf</tissue>
    </source>
</reference>
<evidence type="ECO:0000313" key="2">
    <source>
        <dbReference type="EMBL" id="KAF6139760.1"/>
    </source>
</evidence>
<sequence>MLRLKSLSHYGKQVLHASIQRDLYTERHHSTKDEVSEVSSQTHEHQAISWSDSL</sequence>
<proteinExistence type="predicted"/>
<accession>A0A7J7LB51</accession>
<evidence type="ECO:0000313" key="3">
    <source>
        <dbReference type="Proteomes" id="UP000541444"/>
    </source>
</evidence>